<keyword evidence="1" id="KW-0812">Transmembrane</keyword>
<feature type="transmembrane region" description="Helical" evidence="1">
    <location>
        <begin position="181"/>
        <end position="205"/>
    </location>
</feature>
<evidence type="ECO:0008006" key="4">
    <source>
        <dbReference type="Google" id="ProtNLM"/>
    </source>
</evidence>
<keyword evidence="1" id="KW-0472">Membrane</keyword>
<protein>
    <recommendedName>
        <fullName evidence="4">PH domain-containing protein</fullName>
    </recommendedName>
</protein>
<feature type="transmembrane region" description="Helical" evidence="1">
    <location>
        <begin position="217"/>
        <end position="242"/>
    </location>
</feature>
<accession>A0ABW5G957</accession>
<sequence>MSRFTPEPFADDDELREYRLTRTRFSELTPIVVLLLVLQLGQLFMLATDVPMRIIVTVLVAVPLVLIVWYSLVSATHTDQDGLTVHGWFRARKTPWTRIQNIVVEPKLHRQLKSAPYFVTAVYDDTGRRTVLPNLNDRNGLDLDHETEILRRIWRARRGPAWQSADVRQSHTPPRLAPWQAALAVAVFTSAAALAVLVFLAVQLADGTESSSVDSPVFVQVIVLVMLVFGPGAIAFFVTLYVTRARRVAEASIPPRPRTEN</sequence>
<dbReference type="EMBL" id="JBHUKU010000002">
    <property type="protein sequence ID" value="MFD2457652.1"/>
    <property type="molecule type" value="Genomic_DNA"/>
</dbReference>
<keyword evidence="3" id="KW-1185">Reference proteome</keyword>
<keyword evidence="1" id="KW-1133">Transmembrane helix</keyword>
<feature type="transmembrane region" description="Helical" evidence="1">
    <location>
        <begin position="54"/>
        <end position="73"/>
    </location>
</feature>
<dbReference type="Proteomes" id="UP001597419">
    <property type="component" value="Unassembled WGS sequence"/>
</dbReference>
<dbReference type="RefSeq" id="WP_345389160.1">
    <property type="nucleotide sequence ID" value="NZ_BAABHG010000003.1"/>
</dbReference>
<evidence type="ECO:0000256" key="1">
    <source>
        <dbReference type="SAM" id="Phobius"/>
    </source>
</evidence>
<gene>
    <name evidence="2" type="ORF">ACFSYJ_03535</name>
</gene>
<evidence type="ECO:0000313" key="3">
    <source>
        <dbReference type="Proteomes" id="UP001597419"/>
    </source>
</evidence>
<organism evidence="2 3">
    <name type="scientific">Amycolatopsis samaneae</name>
    <dbReference type="NCBI Taxonomy" id="664691"/>
    <lineage>
        <taxon>Bacteria</taxon>
        <taxon>Bacillati</taxon>
        <taxon>Actinomycetota</taxon>
        <taxon>Actinomycetes</taxon>
        <taxon>Pseudonocardiales</taxon>
        <taxon>Pseudonocardiaceae</taxon>
        <taxon>Amycolatopsis</taxon>
    </lineage>
</organism>
<reference evidence="3" key="1">
    <citation type="journal article" date="2019" name="Int. J. Syst. Evol. Microbiol.">
        <title>The Global Catalogue of Microorganisms (GCM) 10K type strain sequencing project: providing services to taxonomists for standard genome sequencing and annotation.</title>
        <authorList>
            <consortium name="The Broad Institute Genomics Platform"/>
            <consortium name="The Broad Institute Genome Sequencing Center for Infectious Disease"/>
            <person name="Wu L."/>
            <person name="Ma J."/>
        </authorList>
    </citation>
    <scope>NUCLEOTIDE SEQUENCE [LARGE SCALE GENOMIC DNA]</scope>
    <source>
        <strain evidence="3">CGMCC 4.7643</strain>
    </source>
</reference>
<name>A0ABW5G957_9PSEU</name>
<evidence type="ECO:0000313" key="2">
    <source>
        <dbReference type="EMBL" id="MFD2457652.1"/>
    </source>
</evidence>
<feature type="transmembrane region" description="Helical" evidence="1">
    <location>
        <begin position="28"/>
        <end position="48"/>
    </location>
</feature>
<proteinExistence type="predicted"/>
<comment type="caution">
    <text evidence="2">The sequence shown here is derived from an EMBL/GenBank/DDBJ whole genome shotgun (WGS) entry which is preliminary data.</text>
</comment>